<keyword evidence="2" id="KW-1133">Transmembrane helix</keyword>
<keyword evidence="2" id="KW-0472">Membrane</keyword>
<keyword evidence="4" id="KW-1185">Reference proteome</keyword>
<dbReference type="EMBL" id="JABEYC010000189">
    <property type="protein sequence ID" value="KAF4981026.1"/>
    <property type="molecule type" value="Genomic_DNA"/>
</dbReference>
<evidence type="ECO:0000256" key="2">
    <source>
        <dbReference type="SAM" id="Phobius"/>
    </source>
</evidence>
<comment type="caution">
    <text evidence="3">The sequence shown here is derived from an EMBL/GenBank/DDBJ whole genome shotgun (WGS) entry which is preliminary data.</text>
</comment>
<dbReference type="OrthoDB" id="1708389at2759"/>
<reference evidence="3" key="2">
    <citation type="submission" date="2020-05" db="EMBL/GenBank/DDBJ databases">
        <authorList>
            <person name="Kim H.-S."/>
            <person name="Proctor R.H."/>
            <person name="Brown D.W."/>
        </authorList>
    </citation>
    <scope>NUCLEOTIDE SEQUENCE</scope>
    <source>
        <strain evidence="3">NRRL 22465</strain>
    </source>
</reference>
<dbReference type="Proteomes" id="UP000635477">
    <property type="component" value="Unassembled WGS sequence"/>
</dbReference>
<dbReference type="PANTHER" id="PTHR38694:SF1">
    <property type="entry name" value="PEROXIN DOMAIN-CONTAINING PROTEIN"/>
    <property type="match status" value="1"/>
</dbReference>
<dbReference type="InterPro" id="IPR021709">
    <property type="entry name" value="DUF3292"/>
</dbReference>
<feature type="region of interest" description="Disordered" evidence="1">
    <location>
        <begin position="438"/>
        <end position="460"/>
    </location>
</feature>
<feature type="transmembrane region" description="Helical" evidence="2">
    <location>
        <begin position="163"/>
        <end position="182"/>
    </location>
</feature>
<accession>A0A8H4XM54</accession>
<evidence type="ECO:0000313" key="3">
    <source>
        <dbReference type="EMBL" id="KAF4981026.1"/>
    </source>
</evidence>
<feature type="region of interest" description="Disordered" evidence="1">
    <location>
        <begin position="393"/>
        <end position="418"/>
    </location>
</feature>
<protein>
    <submittedName>
        <fullName evidence="3">Uncharacterized protein</fullName>
    </submittedName>
</protein>
<sequence>MDTSLDTRQLSASLEADANGPTLYTRVEKKPILPLRTGLHQNGDRASDSLDDRHGLVDCGWNERTQALQPLAEGLSNEDLWLLIRRFNKRIYHLKKVSELSPMDLDFEVAKDENFSPNKLRAQLERLYMGVLFGLLVTVQHMSRLRSWREPRRTSLFCVGYFAAWYANFLVPALVATLMTVLMSPEAREYLFPPVPPALVNYETGGLTKPPAGLLGSFTSATGAPENIKGEALENEASNFVIGLIAIAVNVWTDEDPQHHRFHKGGGVMDAIPKPNDLACKMATAKDKSSGIEKPSNDKTKNPMQKMMWSKMRPMMHGMCLVSDTWERCAKLGTLAIGMGFFGGAVLTNICRCLKLQTLNVIELAFKRVPTDSQLVITLLRFAEARKAPLVPPPVFKGPPDEQYHTLGPDGLESANGDHLLGATQDEIRGAANHDTEMLDEAGGDDHESTETGSNGKKRGSVLSVLRSSAKAAVKTAIGVDKIRAKVGSESAKNRVGAAAVTDKPPIAGPIEFTGRYQGEKGFIYLTTDAASPYLCFSTKPSQATTNSKACDALVPELMVPVAEMTELNKYSGYGVKSKLIAGWALEGGINDGIEIKDMQGRTTLITAMAHRDELFNRLCAIGSQKWEIW</sequence>
<gene>
    <name evidence="3" type="ORF">FZEAL_3078</name>
</gene>
<keyword evidence="2" id="KW-0812">Transmembrane</keyword>
<evidence type="ECO:0000256" key="1">
    <source>
        <dbReference type="SAM" id="MobiDB-lite"/>
    </source>
</evidence>
<dbReference type="AlphaFoldDB" id="A0A8H4XM54"/>
<organism evidence="3 4">
    <name type="scientific">Fusarium zealandicum</name>
    <dbReference type="NCBI Taxonomy" id="1053134"/>
    <lineage>
        <taxon>Eukaryota</taxon>
        <taxon>Fungi</taxon>
        <taxon>Dikarya</taxon>
        <taxon>Ascomycota</taxon>
        <taxon>Pezizomycotina</taxon>
        <taxon>Sordariomycetes</taxon>
        <taxon>Hypocreomycetidae</taxon>
        <taxon>Hypocreales</taxon>
        <taxon>Nectriaceae</taxon>
        <taxon>Fusarium</taxon>
        <taxon>Fusarium staphyleae species complex</taxon>
    </lineage>
</organism>
<dbReference type="Pfam" id="PF11696">
    <property type="entry name" value="DUF3292"/>
    <property type="match status" value="2"/>
</dbReference>
<proteinExistence type="predicted"/>
<dbReference type="PANTHER" id="PTHR38694">
    <property type="entry name" value="CONSERVED EXPRESSED PROTEIN"/>
    <property type="match status" value="1"/>
</dbReference>
<evidence type="ECO:0000313" key="4">
    <source>
        <dbReference type="Proteomes" id="UP000635477"/>
    </source>
</evidence>
<name>A0A8H4XM54_9HYPO</name>
<reference evidence="3" key="1">
    <citation type="journal article" date="2020" name="BMC Genomics">
        <title>Correction to: Identification and distribution of gene clusters required for synthesis of sphingolipid metabolism inhibitors in diverse species of the filamentous fungus Fusarium.</title>
        <authorList>
            <person name="Kim H.S."/>
            <person name="Lohmar J.M."/>
            <person name="Busman M."/>
            <person name="Brown D.W."/>
            <person name="Naumann T.A."/>
            <person name="Divon H.H."/>
            <person name="Lysoe E."/>
            <person name="Uhlig S."/>
            <person name="Proctor R.H."/>
        </authorList>
    </citation>
    <scope>NUCLEOTIDE SEQUENCE</scope>
    <source>
        <strain evidence="3">NRRL 22465</strain>
    </source>
</reference>